<feature type="region of interest" description="Disordered" evidence="1">
    <location>
        <begin position="676"/>
        <end position="695"/>
    </location>
</feature>
<feature type="compositionally biased region" description="Polar residues" evidence="1">
    <location>
        <begin position="682"/>
        <end position="692"/>
    </location>
</feature>
<dbReference type="RefSeq" id="WP_308957572.1">
    <property type="nucleotide sequence ID" value="NZ_JAVICZ010000074.1"/>
</dbReference>
<dbReference type="Pfam" id="PF17936">
    <property type="entry name" value="Big_6"/>
    <property type="match status" value="1"/>
</dbReference>
<feature type="compositionally biased region" description="Polar residues" evidence="1">
    <location>
        <begin position="776"/>
        <end position="786"/>
    </location>
</feature>
<dbReference type="InterPro" id="IPR044048">
    <property type="entry name" value="Big_12"/>
</dbReference>
<dbReference type="EMBL" id="JAVIDA010000073">
    <property type="protein sequence ID" value="MDQ9073856.1"/>
    <property type="molecule type" value="Genomic_DNA"/>
</dbReference>
<proteinExistence type="predicted"/>
<dbReference type="InterPro" id="IPR041498">
    <property type="entry name" value="Big_6"/>
</dbReference>
<dbReference type="NCBIfam" id="NF033510">
    <property type="entry name" value="Ca_tandemer"/>
    <property type="match status" value="12"/>
</dbReference>
<dbReference type="Pfam" id="PF16184">
    <property type="entry name" value="Cadherin_3"/>
    <property type="match status" value="1"/>
</dbReference>
<evidence type="ECO:0000259" key="2">
    <source>
        <dbReference type="PROSITE" id="PS50268"/>
    </source>
</evidence>
<feature type="compositionally biased region" description="Polar residues" evidence="1">
    <location>
        <begin position="34"/>
        <end position="44"/>
    </location>
</feature>
<feature type="region of interest" description="Disordered" evidence="1">
    <location>
        <begin position="770"/>
        <end position="789"/>
    </location>
</feature>
<feature type="domain" description="PA14" evidence="3">
    <location>
        <begin position="1445"/>
        <end position="1604"/>
    </location>
</feature>
<dbReference type="InterPro" id="IPR037524">
    <property type="entry name" value="PA14/GLEYA"/>
</dbReference>
<dbReference type="Gene3D" id="2.60.40.10">
    <property type="entry name" value="Immunoglobulins"/>
    <property type="match status" value="12"/>
</dbReference>
<feature type="compositionally biased region" description="Polar residues" evidence="1">
    <location>
        <begin position="588"/>
        <end position="598"/>
    </location>
</feature>
<dbReference type="GO" id="GO:0016020">
    <property type="term" value="C:membrane"/>
    <property type="evidence" value="ECO:0007669"/>
    <property type="project" value="InterPro"/>
</dbReference>
<dbReference type="PROSITE" id="PS50268">
    <property type="entry name" value="CADHERIN_2"/>
    <property type="match status" value="1"/>
</dbReference>
<organism evidence="4 5">
    <name type="scientific">Acinetobacter gerneri</name>
    <dbReference type="NCBI Taxonomy" id="202952"/>
    <lineage>
        <taxon>Bacteria</taxon>
        <taxon>Pseudomonadati</taxon>
        <taxon>Pseudomonadota</taxon>
        <taxon>Gammaproteobacteria</taxon>
        <taxon>Moraxellales</taxon>
        <taxon>Moraxellaceae</taxon>
        <taxon>Acinetobacter</taxon>
    </lineage>
</organism>
<feature type="region of interest" description="Disordered" evidence="1">
    <location>
        <begin position="1"/>
        <end position="47"/>
    </location>
</feature>
<sequence>MTDPAGNPSEPASDTGTIDTVPPTLTITVPELGNDNTPTISGTSDAPEGSEVVITITDKDGNTQTVTTKVDGEGNYKVDVPEALPEGDFTVTGVVTDPAGNPSEPVSDTGTVDTIPPTVEVIINPDNTVTFKFSEPVTGFDATDIIVAGGKLVAGSLIDNGDGTWTATLTGTMQGTTVEVSVKDESYTDLANNLGDTDTDKEITIRIDNVKLGETGSVITGTTEPGHEVILRDNHGTEIGTATADADGHWTVTLDEPLKDSGSVIASTENQDGVVVTDEAPLPYVSIDIVAGDDIINKEELADLQDSDGNITITGSVSNPNADMTVTFNGKTYPATVEADGTWSIKVPASEVRTDGTNTITASGTVTVEGQDPIHSNNAERPVGADDVPPTLTITVPEIGNDNTPTITGTTNEPAGSIVEITITDKDGNTQTVSTIVKDDQTYTVDVPEALPDGEFTVTGVITDPAGNSTTSTDQGTIDTVPPTLTITVPELGNDNTPTISGTSDAPEGSEVVITITDKDGNTQTVTTKVDGEGNYKVDVPEALPEGEFTVTGVVTDPAGNPSEPASDTGTIDTVPPSLTITVPELGNDNTPTISGTSDAPEGSEVVITITDKDGNTQTVTTKVDGEGNYKVDVPEALPEGEFTVTGVVTDPAGNPSEPASDTGTIDTVPPSLTITVPELGNDNTPTISGTSDAPEGSEVVITITDKDGNTQTVTTKVDGEGHYKVDVPEALPEGEFTVTGVVTDPAGNPSEPASDTGTIDTVPPSLTITVPELGNDNTPTISGTSDAPEGSEVVITITDKDGNTQTVTTKVDGEGNYKVDVPEALPEGEFTVTGVVTDPAGNPSEPASDTGTIDTVPPTLTITVPELGNDNTPTISGTSDAPEGSEVVITITDKDGNTQTVTTKVDGEGNYKVDVPEALPDGEFTVTGVVTDPAGNPSEPASDQGTVDTVPPTLTITVPELGNDNTPTISGTSDAPEGSEVVITITDKDGNTQTVTTKVDGEGNYKVDVPEALPDGEFTVTGVVTDPAGNPSEPASDQGTVNTVPPTLTITVPELGNDNTPTISGTSDAPEGSEVVITITDKDGNTQTVTTKVDGEGNYKVDVPEALPDGEFTVTGVITDPAGNSTTSTDQGTIDTVPPVIEITGPIAGDDVISQVESGNPLEISGTTTAENGQIVTVTLDGNTYTATVTDGAWSLTVPEEDVQGLSQGDLKISADVSDKAGNPANDTHDIFVDTLPPVIDSVDAETDEDETVVFTWENFGITDANTDVTKLIVSITTLPTDGVLYLNGEAVTLGTTMSYDDIQAGRLTYVPNHNISSDVAGRPLTNIGFSVSDGVNESTGSVDIVINAVADAPTIDFSEVTLVEPSLGLLETSIYYGAFTGLGSGGSGITYAQFNASFGSQKDATYQGTFSTDSINSANASNRDNILKQYETTLESNAKVKAYLDQGYTIKSFTRIQNGSGYDLVAGNNTGFYVVVTNGTKDVNVTVSLPTYTTVAETKGIIYLEAGQTYTFSGTFDDSAGIFIGAGTSVTDSTTGKTVTGGDGAWFKGYGTTSKFVFTVEEDGYYDFRFVTHNQSGPGGYVLTLNGKELNSDNFTLFPTPESLIEAAQADSNSDKIRIEYFTDPTTGTGHYKLYNANEGVTGKYVPLNAINVQLTDTDGSESISSVTLSGIPAGVTITDGNHIIVSDGVTPIDVSKWNLDDLRVNSDVAQEFDITVTATSTEQSNQDSASSTGKIHVSIEEGANGEVIYPTDTTAPTLDAISVYDDGRVTFEFSEQVKYFDEGDIKVTGGTLKAGSLVDNGDGTWSAEIIPDADATEITVDVENNSYTDLAGNFGTGNTGSVTVTPPATSHAPSIDFEINSYTEVSTNGDLNGGREWNGSSYNGSWTINNPGSINDMKGAIGFDADNGNAIVSQTINTALPENAKLLIDLGWNNGWVPDGGSVATATFSFAGVDVLKVETTEGKAGALTYDANGKAVLADDVMYATVTVMNGASVTVNGVTYQSGESFQLKSWAQILNDTDYRNDAEYMASRWTSITVDLPSSLQGQTGTLAVSLVGGQDDIQIGALKVVTESGESSISSSTNVPTKVFSTISISDTDNDIASVQLKLTNSTDSTLTVQKDLLTDIFDVNFENGILTITEKSGVEATNDDWNSILASTTYFSSNSNANTITVTVTDSENQTASKSVDINGGVSTLTAKSTFALADSTTDDVIFNLLSDDNTGGNTETTDDHFVVGSTQTIDVSALLSDDATQTNIAEYVSVNYDANAQTATISIDRDGAGQAYQNADLLILTNQSSNVTLEQLLQNNQIIV</sequence>
<comment type="caution">
    <text evidence="4">The sequence shown here is derived from an EMBL/GenBank/DDBJ whole genome shotgun (WGS) entry which is preliminary data.</text>
</comment>
<dbReference type="GO" id="GO:0007156">
    <property type="term" value="P:homophilic cell adhesion via plasma membrane adhesion molecules"/>
    <property type="evidence" value="ECO:0007669"/>
    <property type="project" value="InterPro"/>
</dbReference>
<protein>
    <submittedName>
        <fullName evidence="4">Ig-like domain-containing protein</fullName>
    </submittedName>
</protein>
<feature type="domain" description="Cadherin" evidence="2">
    <location>
        <begin position="2073"/>
        <end position="2189"/>
    </location>
</feature>
<feature type="compositionally biased region" description="Polar residues" evidence="1">
    <location>
        <begin position="10"/>
        <end position="27"/>
    </location>
</feature>
<dbReference type="GO" id="GO:0005509">
    <property type="term" value="F:calcium ion binding"/>
    <property type="evidence" value="ECO:0007669"/>
    <property type="project" value="InterPro"/>
</dbReference>
<dbReference type="InterPro" id="IPR002126">
    <property type="entry name" value="Cadherin-like_dom"/>
</dbReference>
<dbReference type="InterPro" id="IPR044016">
    <property type="entry name" value="Big_13"/>
</dbReference>
<dbReference type="InterPro" id="IPR013783">
    <property type="entry name" value="Ig-like_fold"/>
</dbReference>
<evidence type="ECO:0000256" key="1">
    <source>
        <dbReference type="SAM" id="MobiDB-lite"/>
    </source>
</evidence>
<evidence type="ECO:0000313" key="5">
    <source>
        <dbReference type="Proteomes" id="UP001243195"/>
    </source>
</evidence>
<name>A0AAW8JM19_9GAMM</name>
<evidence type="ECO:0000259" key="3">
    <source>
        <dbReference type="PROSITE" id="PS51820"/>
    </source>
</evidence>
<accession>A0AAW8JM19</accession>
<dbReference type="Pfam" id="PF19077">
    <property type="entry name" value="Big_13"/>
    <property type="match status" value="9"/>
</dbReference>
<dbReference type="PROSITE" id="PS51820">
    <property type="entry name" value="PA14"/>
    <property type="match status" value="1"/>
</dbReference>
<evidence type="ECO:0000313" key="4">
    <source>
        <dbReference type="EMBL" id="MDQ9073856.1"/>
    </source>
</evidence>
<gene>
    <name evidence="4" type="ORF">RFH51_20765</name>
</gene>
<dbReference type="Pfam" id="PF19078">
    <property type="entry name" value="Big_12"/>
    <property type="match status" value="2"/>
</dbReference>
<dbReference type="Proteomes" id="UP001243195">
    <property type="component" value="Unassembled WGS sequence"/>
</dbReference>
<feature type="region of interest" description="Disordered" evidence="1">
    <location>
        <begin position="582"/>
        <end position="601"/>
    </location>
</feature>
<reference evidence="4" key="1">
    <citation type="submission" date="2023-08" db="EMBL/GenBank/DDBJ databases">
        <title>Emergence of clinically-relevant ST2 carbapenem-resistant Acinetobacter baumannii strains in hospital sewages in Zhejiang, East of China.</title>
        <authorList>
            <person name="Kaichao C."/>
            <person name="Zhang R."/>
        </authorList>
    </citation>
    <scope>NUCLEOTIDE SEQUENCE</scope>
    <source>
        <strain evidence="4">M-SY-60</strain>
    </source>
</reference>